<evidence type="ECO:0000256" key="11">
    <source>
        <dbReference type="ARBA" id="ARBA00023136"/>
    </source>
</evidence>
<dbReference type="Gene3D" id="1.20.120.1780">
    <property type="entry name" value="UbiA prenyltransferase"/>
    <property type="match status" value="1"/>
</dbReference>
<dbReference type="InterPro" id="IPR006370">
    <property type="entry name" value="HB_polyprenyltransferase-like"/>
</dbReference>
<feature type="transmembrane region" description="Helical" evidence="12">
    <location>
        <begin position="21"/>
        <end position="38"/>
    </location>
</feature>
<evidence type="ECO:0000256" key="8">
    <source>
        <dbReference type="ARBA" id="ARBA00022692"/>
    </source>
</evidence>
<dbReference type="Pfam" id="PF01040">
    <property type="entry name" value="UbiA"/>
    <property type="match status" value="1"/>
</dbReference>
<dbReference type="RefSeq" id="WP_092993892.1">
    <property type="nucleotide sequence ID" value="NZ_FMWD01000003.1"/>
</dbReference>
<sequence>MHAIGARFKEYVYLTRLDRPIGIYLVLWPMLWALWIASKGEPDRLVFVVFVAGTVLMRSAGCAINDFADRKIDGHVRRTRQRPLARGAIHPGEAVAVFAVLSLIAFGLVLLLNRLTLLLSVVAVFLAASYPFMKRYTHLPQAYLGAAFGWAIPMAFAAQTGTVPAGAWILFAANIFWALAYDTMYAIADREDDLKIGVKSAAILMGRFDRLGIGLMQAMTLGLLAVAGLHFGLGPVFYAGLLAAGGFGLYEQYLIRDRDPQLGFQAFLNNHYFGMCIFAGIAVDYLIR</sequence>
<comment type="catalytic activity">
    <reaction evidence="12">
        <text>all-trans-octaprenyl diphosphate + 4-hydroxybenzoate = 4-hydroxy-3-(all-trans-octaprenyl)benzoate + diphosphate</text>
        <dbReference type="Rhea" id="RHEA:27782"/>
        <dbReference type="ChEBI" id="CHEBI:1617"/>
        <dbReference type="ChEBI" id="CHEBI:17879"/>
        <dbReference type="ChEBI" id="CHEBI:33019"/>
        <dbReference type="ChEBI" id="CHEBI:57711"/>
        <dbReference type="EC" id="2.5.1.39"/>
    </reaction>
</comment>
<dbReference type="PANTHER" id="PTHR11048">
    <property type="entry name" value="PRENYLTRANSFERASES"/>
    <property type="match status" value="1"/>
</dbReference>
<comment type="pathway">
    <text evidence="12">Cofactor biosynthesis; ubiquinone biosynthesis.</text>
</comment>
<keyword evidence="8 12" id="KW-0812">Transmembrane</keyword>
<dbReference type="OrthoDB" id="9782418at2"/>
<dbReference type="HAMAP" id="MF_01635">
    <property type="entry name" value="UbiA"/>
    <property type="match status" value="1"/>
</dbReference>
<evidence type="ECO:0000313" key="14">
    <source>
        <dbReference type="EMBL" id="SCZ55711.1"/>
    </source>
</evidence>
<comment type="similarity">
    <text evidence="3 12">Belongs to the UbiA prenyltransferase family.</text>
</comment>
<dbReference type="EMBL" id="FMWD01000003">
    <property type="protein sequence ID" value="SCZ55711.1"/>
    <property type="molecule type" value="Genomic_DNA"/>
</dbReference>
<dbReference type="InterPro" id="IPR039653">
    <property type="entry name" value="Prenyltransferase"/>
</dbReference>
<feature type="transmembrane region" description="Helical" evidence="12">
    <location>
        <begin position="208"/>
        <end position="230"/>
    </location>
</feature>
<evidence type="ECO:0000256" key="13">
    <source>
        <dbReference type="NCBIfam" id="TIGR01474"/>
    </source>
</evidence>
<dbReference type="GO" id="GO:0005886">
    <property type="term" value="C:plasma membrane"/>
    <property type="evidence" value="ECO:0007669"/>
    <property type="project" value="UniProtKB-SubCell"/>
</dbReference>
<proteinExistence type="inferred from homology"/>
<dbReference type="GO" id="GO:0006744">
    <property type="term" value="P:ubiquinone biosynthetic process"/>
    <property type="evidence" value="ECO:0007669"/>
    <property type="project" value="UniProtKB-UniRule"/>
</dbReference>
<comment type="cofactor">
    <cofactor evidence="1 12">
        <name>Mg(2+)</name>
        <dbReference type="ChEBI" id="CHEBI:18420"/>
    </cofactor>
</comment>
<dbReference type="FunFam" id="1.10.357.140:FF:000002">
    <property type="entry name" value="4-hydroxybenzoate octaprenyltransferase"/>
    <property type="match status" value="1"/>
</dbReference>
<evidence type="ECO:0000256" key="1">
    <source>
        <dbReference type="ARBA" id="ARBA00001946"/>
    </source>
</evidence>
<dbReference type="Gene3D" id="1.10.357.140">
    <property type="entry name" value="UbiA prenyltransferase"/>
    <property type="match status" value="1"/>
</dbReference>
<feature type="transmembrane region" description="Helical" evidence="12">
    <location>
        <begin position="88"/>
        <end position="109"/>
    </location>
</feature>
<evidence type="ECO:0000256" key="5">
    <source>
        <dbReference type="ARBA" id="ARBA00022519"/>
    </source>
</evidence>
<dbReference type="InterPro" id="IPR044878">
    <property type="entry name" value="UbiA_sf"/>
</dbReference>
<protein>
    <recommendedName>
        <fullName evidence="12 13">4-hydroxybenzoate octaprenyltransferase</fullName>
        <ecNumber evidence="12 13">2.5.1.39</ecNumber>
    </recommendedName>
    <alternativeName>
        <fullName evidence="12">4-HB polyprenyltransferase</fullName>
    </alternativeName>
</protein>
<evidence type="ECO:0000256" key="10">
    <source>
        <dbReference type="ARBA" id="ARBA00022989"/>
    </source>
</evidence>
<feature type="transmembrane region" description="Helical" evidence="12">
    <location>
        <begin position="142"/>
        <end position="159"/>
    </location>
</feature>
<reference evidence="14 15" key="1">
    <citation type="submission" date="2016-10" db="EMBL/GenBank/DDBJ databases">
        <authorList>
            <person name="de Groot N.N."/>
        </authorList>
    </citation>
    <scope>NUCLEOTIDE SEQUENCE [LARGE SCALE GENOMIC DNA]</scope>
    <source>
        <strain evidence="14 15">HLD2</strain>
    </source>
</reference>
<dbReference type="AlphaFoldDB" id="A0A1G5Q2U4"/>
<keyword evidence="5 12" id="KW-0997">Cell inner membrane</keyword>
<keyword evidence="9 12" id="KW-0460">Magnesium</keyword>
<dbReference type="CDD" id="cd13959">
    <property type="entry name" value="PT_UbiA_COQ2"/>
    <property type="match status" value="1"/>
</dbReference>
<dbReference type="InterPro" id="IPR000537">
    <property type="entry name" value="UbiA_prenyltransferase"/>
</dbReference>
<evidence type="ECO:0000256" key="12">
    <source>
        <dbReference type="HAMAP-Rule" id="MF_01635"/>
    </source>
</evidence>
<dbReference type="GO" id="GO:0008412">
    <property type="term" value="F:4-hydroxybenzoate polyprenyltransferase activity"/>
    <property type="evidence" value="ECO:0007669"/>
    <property type="project" value="UniProtKB-UniRule"/>
</dbReference>
<dbReference type="Proteomes" id="UP000199648">
    <property type="component" value="Unassembled WGS sequence"/>
</dbReference>
<evidence type="ECO:0000256" key="6">
    <source>
        <dbReference type="ARBA" id="ARBA00022679"/>
    </source>
</evidence>
<keyword evidence="10 12" id="KW-1133">Transmembrane helix</keyword>
<dbReference type="InterPro" id="IPR030470">
    <property type="entry name" value="UbiA_prenylTrfase_CS"/>
</dbReference>
<dbReference type="PROSITE" id="PS00943">
    <property type="entry name" value="UBIA"/>
    <property type="match status" value="1"/>
</dbReference>
<feature type="transmembrane region" description="Helical" evidence="12">
    <location>
        <begin position="267"/>
        <end position="287"/>
    </location>
</feature>
<keyword evidence="15" id="KW-1185">Reference proteome</keyword>
<comment type="subcellular location">
    <subcellularLocation>
        <location evidence="12">Cell inner membrane</location>
        <topology evidence="12">Multi-pass membrane protein</topology>
    </subcellularLocation>
    <subcellularLocation>
        <location evidence="2">Membrane</location>
        <topology evidence="2">Multi-pass membrane protein</topology>
    </subcellularLocation>
</comment>
<feature type="transmembrane region" description="Helical" evidence="12">
    <location>
        <begin position="44"/>
        <end position="67"/>
    </location>
</feature>
<feature type="transmembrane region" description="Helical" evidence="12">
    <location>
        <begin position="165"/>
        <end position="187"/>
    </location>
</feature>
<keyword evidence="7 12" id="KW-0831">Ubiquinone biosynthesis</keyword>
<dbReference type="STRING" id="415747.SAMN03097708_01183"/>
<evidence type="ECO:0000256" key="4">
    <source>
        <dbReference type="ARBA" id="ARBA00022475"/>
    </source>
</evidence>
<dbReference type="UniPathway" id="UPA00232"/>
<keyword evidence="6 12" id="KW-0808">Transferase</keyword>
<evidence type="ECO:0000256" key="7">
    <source>
        <dbReference type="ARBA" id="ARBA00022688"/>
    </source>
</evidence>
<feature type="transmembrane region" description="Helical" evidence="12">
    <location>
        <begin position="236"/>
        <end position="255"/>
    </location>
</feature>
<evidence type="ECO:0000256" key="2">
    <source>
        <dbReference type="ARBA" id="ARBA00004141"/>
    </source>
</evidence>
<keyword evidence="4 12" id="KW-1003">Cell membrane</keyword>
<name>A0A1G5Q2U4_9GAMM</name>
<evidence type="ECO:0000256" key="3">
    <source>
        <dbReference type="ARBA" id="ARBA00005985"/>
    </source>
</evidence>
<dbReference type="EC" id="2.5.1.39" evidence="12 13"/>
<dbReference type="PANTHER" id="PTHR11048:SF28">
    <property type="entry name" value="4-HYDROXYBENZOATE POLYPRENYLTRANSFERASE, MITOCHONDRIAL"/>
    <property type="match status" value="1"/>
</dbReference>
<evidence type="ECO:0000313" key="15">
    <source>
        <dbReference type="Proteomes" id="UP000199648"/>
    </source>
</evidence>
<feature type="transmembrane region" description="Helical" evidence="12">
    <location>
        <begin position="115"/>
        <end position="133"/>
    </location>
</feature>
<dbReference type="NCBIfam" id="TIGR01474">
    <property type="entry name" value="ubiA_proteo"/>
    <property type="match status" value="1"/>
</dbReference>
<keyword evidence="11 12" id="KW-0472">Membrane</keyword>
<dbReference type="FunFam" id="1.20.120.1780:FF:000001">
    <property type="entry name" value="4-hydroxybenzoate octaprenyltransferase"/>
    <property type="match status" value="1"/>
</dbReference>
<comment type="function">
    <text evidence="12">Catalyzes the prenylation of para-hydroxybenzoate (PHB) with an all-trans polyprenyl group. Mediates the second step in the final reaction sequence of ubiquinone-8 (UQ-8) biosynthesis, which is the condensation of the polyisoprenoid side chain with PHB, generating the first membrane-bound Q intermediate 3-octaprenyl-4-hydroxybenzoate.</text>
</comment>
<accession>A0A1G5Q2U4</accession>
<organism evidence="14 15">
    <name type="scientific">Thiohalomonas denitrificans</name>
    <dbReference type="NCBI Taxonomy" id="415747"/>
    <lineage>
        <taxon>Bacteria</taxon>
        <taxon>Pseudomonadati</taxon>
        <taxon>Pseudomonadota</taxon>
        <taxon>Gammaproteobacteria</taxon>
        <taxon>Thiohalomonadales</taxon>
        <taxon>Thiohalomonadaceae</taxon>
        <taxon>Thiohalomonas</taxon>
    </lineage>
</organism>
<evidence type="ECO:0000256" key="9">
    <source>
        <dbReference type="ARBA" id="ARBA00022842"/>
    </source>
</evidence>
<gene>
    <name evidence="12" type="primary">ubiA</name>
    <name evidence="14" type="ORF">SAMN03097708_01183</name>
</gene>